<keyword evidence="2" id="KW-0808">Transferase</keyword>
<comment type="caution">
    <text evidence="2">The sequence shown here is derived from an EMBL/GenBank/DDBJ whole genome shotgun (WGS) entry which is preliminary data.</text>
</comment>
<dbReference type="Pfam" id="PF13302">
    <property type="entry name" value="Acetyltransf_3"/>
    <property type="match status" value="1"/>
</dbReference>
<dbReference type="SUPFAM" id="SSF55729">
    <property type="entry name" value="Acyl-CoA N-acyltransferases (Nat)"/>
    <property type="match status" value="1"/>
</dbReference>
<dbReference type="CDD" id="cd04301">
    <property type="entry name" value="NAT_SF"/>
    <property type="match status" value="1"/>
</dbReference>
<dbReference type="GO" id="GO:0016747">
    <property type="term" value="F:acyltransferase activity, transferring groups other than amino-acyl groups"/>
    <property type="evidence" value="ECO:0007669"/>
    <property type="project" value="InterPro"/>
</dbReference>
<dbReference type="InterPro" id="IPR051531">
    <property type="entry name" value="N-acetyltransferase"/>
</dbReference>
<dbReference type="PANTHER" id="PTHR43792">
    <property type="entry name" value="GNAT FAMILY, PUTATIVE (AFU_ORTHOLOGUE AFUA_3G00765)-RELATED-RELATED"/>
    <property type="match status" value="1"/>
</dbReference>
<keyword evidence="3" id="KW-1185">Reference proteome</keyword>
<evidence type="ECO:0000313" key="3">
    <source>
        <dbReference type="Proteomes" id="UP000542674"/>
    </source>
</evidence>
<accession>A0A7W7T0C9</accession>
<dbReference type="Gene3D" id="3.40.630.30">
    <property type="match status" value="1"/>
</dbReference>
<protein>
    <submittedName>
        <fullName evidence="2">RimJ/RimL family protein N-acetyltransferase</fullName>
    </submittedName>
</protein>
<proteinExistence type="predicted"/>
<evidence type="ECO:0000313" key="2">
    <source>
        <dbReference type="EMBL" id="MBB4964244.1"/>
    </source>
</evidence>
<dbReference type="PANTHER" id="PTHR43792:SF1">
    <property type="entry name" value="N-ACETYLTRANSFERASE DOMAIN-CONTAINING PROTEIN"/>
    <property type="match status" value="1"/>
</dbReference>
<dbReference type="RefSeq" id="WP_184667133.1">
    <property type="nucleotide sequence ID" value="NZ_BAABAI010000027.1"/>
</dbReference>
<dbReference type="InterPro" id="IPR016181">
    <property type="entry name" value="Acyl_CoA_acyltransferase"/>
</dbReference>
<dbReference type="InterPro" id="IPR000182">
    <property type="entry name" value="GNAT_dom"/>
</dbReference>
<feature type="domain" description="N-acetyltransferase" evidence="1">
    <location>
        <begin position="16"/>
        <end position="176"/>
    </location>
</feature>
<organism evidence="2 3">
    <name type="scientific">Saccharothrix violaceirubra</name>
    <dbReference type="NCBI Taxonomy" id="413306"/>
    <lineage>
        <taxon>Bacteria</taxon>
        <taxon>Bacillati</taxon>
        <taxon>Actinomycetota</taxon>
        <taxon>Actinomycetes</taxon>
        <taxon>Pseudonocardiales</taxon>
        <taxon>Pseudonocardiaceae</taxon>
        <taxon>Saccharothrix</taxon>
    </lineage>
</organism>
<gene>
    <name evidence="2" type="ORF">F4559_001603</name>
</gene>
<evidence type="ECO:0000259" key="1">
    <source>
        <dbReference type="PROSITE" id="PS51186"/>
    </source>
</evidence>
<dbReference type="PROSITE" id="PS51186">
    <property type="entry name" value="GNAT"/>
    <property type="match status" value="1"/>
</dbReference>
<reference evidence="2 3" key="1">
    <citation type="submission" date="2020-08" db="EMBL/GenBank/DDBJ databases">
        <title>Sequencing the genomes of 1000 actinobacteria strains.</title>
        <authorList>
            <person name="Klenk H.-P."/>
        </authorList>
    </citation>
    <scope>NUCLEOTIDE SEQUENCE [LARGE SCALE GENOMIC DNA]</scope>
    <source>
        <strain evidence="2 3">DSM 45084</strain>
    </source>
</reference>
<name>A0A7W7T0C9_9PSEU</name>
<dbReference type="AlphaFoldDB" id="A0A7W7T0C9"/>
<dbReference type="EMBL" id="JACHJS010000001">
    <property type="protein sequence ID" value="MBB4964244.1"/>
    <property type="molecule type" value="Genomic_DNA"/>
</dbReference>
<dbReference type="Proteomes" id="UP000542674">
    <property type="component" value="Unassembled WGS sequence"/>
</dbReference>
<sequence length="195" mass="21410">MSTSTWTTDSVTTERLTLRPWRVDDAQAALDVYGHAEVTRWLSPDMDRVPDLAAMRLLLQQWSAEGARLPAPAGRWAVRRTSDDCVIGGAVLLPLPPGNEDLEIGWQLRPDAWGNGYATETTHALAAWAFSQNVHEIFAVVRPGNVRAAATVRKNGMHWVGETTKYFGVELQVFRLRAADLDPAAPTALRPPGGD</sequence>